<comment type="cofactor">
    <cofactor evidence="1">
        <name>Zn(2+)</name>
        <dbReference type="ChEBI" id="CHEBI:29105"/>
    </cofactor>
</comment>
<evidence type="ECO:0000256" key="6">
    <source>
        <dbReference type="ARBA" id="ARBA00022723"/>
    </source>
</evidence>
<dbReference type="GO" id="GO:0006154">
    <property type="term" value="P:adenosine catabolic process"/>
    <property type="evidence" value="ECO:0007669"/>
    <property type="project" value="InterPro"/>
</dbReference>
<dbReference type="InterPro" id="IPR006330">
    <property type="entry name" value="Ado/ade_deaminase"/>
</dbReference>
<keyword evidence="8" id="KW-0378">Hydrolase</keyword>
<dbReference type="AlphaFoldDB" id="A0A0D2NWD9"/>
<organism evidence="11 12">
    <name type="scientific">Hypholoma sublateritium (strain FD-334 SS-4)</name>
    <dbReference type="NCBI Taxonomy" id="945553"/>
    <lineage>
        <taxon>Eukaryota</taxon>
        <taxon>Fungi</taxon>
        <taxon>Dikarya</taxon>
        <taxon>Basidiomycota</taxon>
        <taxon>Agaricomycotina</taxon>
        <taxon>Agaricomycetes</taxon>
        <taxon>Agaricomycetidae</taxon>
        <taxon>Agaricales</taxon>
        <taxon>Agaricineae</taxon>
        <taxon>Strophariaceae</taxon>
        <taxon>Hypholoma</taxon>
    </lineage>
</organism>
<protein>
    <recommendedName>
        <fullName evidence="4">adenosine deaminase</fullName>
        <ecNumber evidence="4">3.5.4.4</ecNumber>
    </recommendedName>
</protein>
<dbReference type="GO" id="GO:0046103">
    <property type="term" value="P:inosine biosynthetic process"/>
    <property type="evidence" value="ECO:0007669"/>
    <property type="project" value="TreeGrafter"/>
</dbReference>
<feature type="domain" description="Adenosine deaminase" evidence="10">
    <location>
        <begin position="209"/>
        <end position="515"/>
    </location>
</feature>
<evidence type="ECO:0000256" key="2">
    <source>
        <dbReference type="ARBA" id="ARBA00004613"/>
    </source>
</evidence>
<proteinExistence type="inferred from homology"/>
<dbReference type="FunFam" id="3.20.20.140:FF:000017">
    <property type="entry name" value="Adenosine deaminase 2"/>
    <property type="match status" value="1"/>
</dbReference>
<evidence type="ECO:0000256" key="3">
    <source>
        <dbReference type="ARBA" id="ARBA00006083"/>
    </source>
</evidence>
<evidence type="ECO:0000256" key="9">
    <source>
        <dbReference type="ARBA" id="ARBA00047764"/>
    </source>
</evidence>
<name>A0A0D2NWD9_HYPSF</name>
<dbReference type="GO" id="GO:0004000">
    <property type="term" value="F:adenosine deaminase activity"/>
    <property type="evidence" value="ECO:0007669"/>
    <property type="project" value="InterPro"/>
</dbReference>
<dbReference type="Proteomes" id="UP000054270">
    <property type="component" value="Unassembled WGS sequence"/>
</dbReference>
<dbReference type="SUPFAM" id="SSF51556">
    <property type="entry name" value="Metallo-dependent hydrolases"/>
    <property type="match status" value="1"/>
</dbReference>
<dbReference type="InterPro" id="IPR001365">
    <property type="entry name" value="A_deaminase_dom"/>
</dbReference>
<keyword evidence="12" id="KW-1185">Reference proteome</keyword>
<dbReference type="NCBIfam" id="TIGR01431">
    <property type="entry name" value="adm_rel"/>
    <property type="match status" value="1"/>
</dbReference>
<reference evidence="12" key="1">
    <citation type="submission" date="2014-04" db="EMBL/GenBank/DDBJ databases">
        <title>Evolutionary Origins and Diversification of the Mycorrhizal Mutualists.</title>
        <authorList>
            <consortium name="DOE Joint Genome Institute"/>
            <consortium name="Mycorrhizal Genomics Consortium"/>
            <person name="Kohler A."/>
            <person name="Kuo A."/>
            <person name="Nagy L.G."/>
            <person name="Floudas D."/>
            <person name="Copeland A."/>
            <person name="Barry K.W."/>
            <person name="Cichocki N."/>
            <person name="Veneault-Fourrey C."/>
            <person name="LaButti K."/>
            <person name="Lindquist E.A."/>
            <person name="Lipzen A."/>
            <person name="Lundell T."/>
            <person name="Morin E."/>
            <person name="Murat C."/>
            <person name="Riley R."/>
            <person name="Ohm R."/>
            <person name="Sun H."/>
            <person name="Tunlid A."/>
            <person name="Henrissat B."/>
            <person name="Grigoriev I.V."/>
            <person name="Hibbett D.S."/>
            <person name="Martin F."/>
        </authorList>
    </citation>
    <scope>NUCLEOTIDE SEQUENCE [LARGE SCALE GENOMIC DNA]</scope>
    <source>
        <strain evidence="12">FD-334 SS-4</strain>
    </source>
</reference>
<evidence type="ECO:0000313" key="11">
    <source>
        <dbReference type="EMBL" id="KJA23094.1"/>
    </source>
</evidence>
<comment type="catalytic activity">
    <reaction evidence="9">
        <text>adenosine + H2O + H(+) = inosine + NH4(+)</text>
        <dbReference type="Rhea" id="RHEA:24408"/>
        <dbReference type="ChEBI" id="CHEBI:15377"/>
        <dbReference type="ChEBI" id="CHEBI:15378"/>
        <dbReference type="ChEBI" id="CHEBI:16335"/>
        <dbReference type="ChEBI" id="CHEBI:17596"/>
        <dbReference type="ChEBI" id="CHEBI:28938"/>
        <dbReference type="EC" id="3.5.4.4"/>
    </reaction>
</comment>
<evidence type="ECO:0000259" key="10">
    <source>
        <dbReference type="Pfam" id="PF00962"/>
    </source>
</evidence>
<evidence type="ECO:0000256" key="5">
    <source>
        <dbReference type="ARBA" id="ARBA00022525"/>
    </source>
</evidence>
<dbReference type="PANTHER" id="PTHR11409">
    <property type="entry name" value="ADENOSINE DEAMINASE"/>
    <property type="match status" value="1"/>
</dbReference>
<dbReference type="InterPro" id="IPR006331">
    <property type="entry name" value="ADGF"/>
</dbReference>
<sequence length="533" mass="60205">MALNVSADVADHLAGRAALIANDRGMRRENASAKARSTKEVEADRILREIRTKEAETIWREDHPDIKHPLPGMEFLTGKSIILKTRVFEILSKMPKGALLHAHLDAMVNTRFLLELSLKYPFIHVRVLEPLTADNLETNLPVFRALPASEFTEHSSLTDASYPVGAWVPLANARRGFAPELGGEEGFDKWFIDALTINPTQAYDTHNTVEKIWLKFVSTFATSTGLIRVEPIWRAYIKEFFLSSIADGISYIEVRINFLFKFMFGADGQENIPHRDWVRIFGEVVQDVKEEMKKQGREHVFLGAKIIYSTIKSLTPEGLDWYTEDCIALKKEFPDLIIGFDLVGPENTLKPIIYYLEPLLHFRERQKEEGVDIPFIFHAGETLGDGTEADLNLYDAILLGTKRIGHGYSLIKHPKLVDICRERGIAVEVCPISNEILRLTSSMLMHPLPALLNNGVPVALCSDDPAVFGNMGLTFDFFQVFVASEVNGLSTLGALARDSIEFSMLSPEEKNKLLTVFEKQWEEFVDYVLTYTE</sequence>
<evidence type="ECO:0000256" key="8">
    <source>
        <dbReference type="ARBA" id="ARBA00022801"/>
    </source>
</evidence>
<keyword evidence="6" id="KW-0479">Metal-binding</keyword>
<dbReference type="Pfam" id="PF00962">
    <property type="entry name" value="A_deaminase"/>
    <property type="match status" value="1"/>
</dbReference>
<accession>A0A0D2NWD9</accession>
<dbReference type="InterPro" id="IPR032466">
    <property type="entry name" value="Metal_Hydrolase"/>
</dbReference>
<dbReference type="OrthoDB" id="7202371at2759"/>
<dbReference type="EC" id="3.5.4.4" evidence="4"/>
<gene>
    <name evidence="11" type="ORF">HYPSUDRAFT_1081532</name>
</gene>
<dbReference type="OMA" id="FQACFGP"/>
<comment type="subcellular location">
    <subcellularLocation>
        <location evidence="2">Secreted</location>
    </subcellularLocation>
</comment>
<dbReference type="GO" id="GO:0046872">
    <property type="term" value="F:metal ion binding"/>
    <property type="evidence" value="ECO:0007669"/>
    <property type="project" value="UniProtKB-KW"/>
</dbReference>
<dbReference type="PANTHER" id="PTHR11409:SF39">
    <property type="entry name" value="ADENOSINE DEAMINASE 2"/>
    <property type="match status" value="1"/>
</dbReference>
<keyword evidence="5" id="KW-0964">Secreted</keyword>
<comment type="similarity">
    <text evidence="3">Belongs to the metallo-dependent hydrolases superfamily. Adenosine and AMP deaminases family. ADGF subfamily.</text>
</comment>
<evidence type="ECO:0000256" key="1">
    <source>
        <dbReference type="ARBA" id="ARBA00001947"/>
    </source>
</evidence>
<keyword evidence="7" id="KW-0732">Signal</keyword>
<dbReference type="STRING" id="945553.A0A0D2NWD9"/>
<evidence type="ECO:0000256" key="7">
    <source>
        <dbReference type="ARBA" id="ARBA00022729"/>
    </source>
</evidence>
<evidence type="ECO:0000256" key="4">
    <source>
        <dbReference type="ARBA" id="ARBA00012784"/>
    </source>
</evidence>
<dbReference type="GO" id="GO:0005615">
    <property type="term" value="C:extracellular space"/>
    <property type="evidence" value="ECO:0007669"/>
    <property type="project" value="InterPro"/>
</dbReference>
<dbReference type="Gene3D" id="3.20.20.140">
    <property type="entry name" value="Metal-dependent hydrolases"/>
    <property type="match status" value="1"/>
</dbReference>
<evidence type="ECO:0000313" key="12">
    <source>
        <dbReference type="Proteomes" id="UP000054270"/>
    </source>
</evidence>
<dbReference type="EMBL" id="KN817545">
    <property type="protein sequence ID" value="KJA23094.1"/>
    <property type="molecule type" value="Genomic_DNA"/>
</dbReference>